<evidence type="ECO:0000256" key="3">
    <source>
        <dbReference type="ARBA" id="ARBA00023002"/>
    </source>
</evidence>
<dbReference type="Pfam" id="PF00248">
    <property type="entry name" value="Aldo_ket_red"/>
    <property type="match status" value="1"/>
</dbReference>
<evidence type="ECO:0000256" key="1">
    <source>
        <dbReference type="ARBA" id="ARBA00006515"/>
    </source>
</evidence>
<dbReference type="Proteomes" id="UP001050691">
    <property type="component" value="Unassembled WGS sequence"/>
</dbReference>
<dbReference type="InterPro" id="IPR023210">
    <property type="entry name" value="NADP_OxRdtase_dom"/>
</dbReference>
<feature type="compositionally biased region" description="Low complexity" evidence="4">
    <location>
        <begin position="195"/>
        <end position="232"/>
    </location>
</feature>
<dbReference type="InterPro" id="IPR036378">
    <property type="entry name" value="FAS1_dom_sf"/>
</dbReference>
<name>A0AAV5AL16_9AGAM</name>
<keyword evidence="7" id="KW-1185">Reference proteome</keyword>
<reference evidence="6" key="1">
    <citation type="submission" date="2021-10" db="EMBL/GenBank/DDBJ databases">
        <title>De novo Genome Assembly of Clathrus columnatus (Basidiomycota, Fungi) Using Illumina and Nanopore Sequence Data.</title>
        <authorList>
            <person name="Ogiso-Tanaka E."/>
            <person name="Itagaki H."/>
            <person name="Hosoya T."/>
            <person name="Hosaka K."/>
        </authorList>
    </citation>
    <scope>NUCLEOTIDE SEQUENCE</scope>
    <source>
        <strain evidence="6">MO-923</strain>
    </source>
</reference>
<proteinExistence type="inferred from homology"/>
<comment type="similarity">
    <text evidence="1">Belongs to the shaker potassium channel beta subunit family.</text>
</comment>
<feature type="compositionally biased region" description="Polar residues" evidence="4">
    <location>
        <begin position="46"/>
        <end position="62"/>
    </location>
</feature>
<dbReference type="Gene3D" id="2.30.180.10">
    <property type="entry name" value="FAS1 domain"/>
    <property type="match status" value="1"/>
</dbReference>
<dbReference type="GO" id="GO:0016491">
    <property type="term" value="F:oxidoreductase activity"/>
    <property type="evidence" value="ECO:0007669"/>
    <property type="project" value="UniProtKB-KW"/>
</dbReference>
<evidence type="ECO:0000259" key="5">
    <source>
        <dbReference type="PROSITE" id="PS50213"/>
    </source>
</evidence>
<dbReference type="PANTHER" id="PTHR43150">
    <property type="entry name" value="HYPERKINETIC, ISOFORM M"/>
    <property type="match status" value="1"/>
</dbReference>
<feature type="domain" description="FAS1" evidence="5">
    <location>
        <begin position="301"/>
        <end position="428"/>
    </location>
</feature>
<dbReference type="AlphaFoldDB" id="A0AAV5AL16"/>
<dbReference type="PRINTS" id="PR01577">
    <property type="entry name" value="KCNABCHANNEL"/>
</dbReference>
<dbReference type="PROSITE" id="PS50213">
    <property type="entry name" value="FAS1"/>
    <property type="match status" value="1"/>
</dbReference>
<feature type="region of interest" description="Disordered" evidence="4">
    <location>
        <begin position="1"/>
        <end position="24"/>
    </location>
</feature>
<accession>A0AAV5AL16</accession>
<feature type="region of interest" description="Disordered" evidence="4">
    <location>
        <begin position="46"/>
        <end position="66"/>
    </location>
</feature>
<evidence type="ECO:0000256" key="4">
    <source>
        <dbReference type="SAM" id="MobiDB-lite"/>
    </source>
</evidence>
<sequence length="822" mass="89793">MGTEDSNNNNVVRSSYSRTPFRPPSSRVMTLPAIGSYETIMPFIAQTSGSDSTNGDQYNQGIGQPPPYRKGSVLTFTVAITRATITIQTENLIGNTTNTVHWTSSDLDTDPESFTMELNHPSFHKLLAIANTVPTAQLSLSFEMPDVLPMGGYSLVFVQDGNITDVLATSGQFFVIENDITGSHTGLVSPTILPSPTVTSSANSSTSNSTTVTSSTSESTPAPTSSTPSTSPTAPPSTPVVVIPAPSSTSGNSTILNNPPSSAQTIKISLAVATVSCMTFGDQIVMEDDSKDPFIRPQGVLPNLADLLTLQTHASIFYSYARDTDINARFTEGNTDGVTIFLPTNKAVQALARKPNDDPHSDLSKLSSEEYQMRSADRQFKGSNVDFTSKAAFDTLTPGITITFKSISETNDQSGDHEHVIHTQDGLPILDDRPIWTNYVLNDGVRILDEKVTQTQSLRFMGATSFEVSPKSTQDKSSMSTPVFDQKDMPFRRLGPSGLRVPLFSLGGWLTLGGTVLGDPVKEIVKTAFDAGINMFDTAESYENGNSEIEMGRAIKELGYRRSDLIISTKIYWGVREGPNASGLSRKQAKHFDTPINSIIEGAQECLGRLQMDYVDVIFAHRCDITVPMEEIVRAFNFVIEKGWAFYWGTSEWTAQQIEEAHHVASRLNLIPPIAEQCQHKSIYRNYGTKTMVFSALAAGLLTGKYNNGIPTGSRFHVHPEEFQRRIKNLQTPEGQMMIEKIKELTALATELGTTVTALSLAWVAKKPNTSNVILGVTSPEQLKESLKAIPLLSKLTPEVMKKIEDIVDTTPALESEFRRRL</sequence>
<dbReference type="EMBL" id="BPWL01000008">
    <property type="protein sequence ID" value="GJJ13131.1"/>
    <property type="molecule type" value="Genomic_DNA"/>
</dbReference>
<dbReference type="PANTHER" id="PTHR43150:SF2">
    <property type="entry name" value="HYPERKINETIC, ISOFORM M"/>
    <property type="match status" value="1"/>
</dbReference>
<keyword evidence="2" id="KW-0521">NADP</keyword>
<dbReference type="SUPFAM" id="SSF51430">
    <property type="entry name" value="NAD(P)-linked oxidoreductase"/>
    <property type="match status" value="1"/>
</dbReference>
<comment type="caution">
    <text evidence="6">The sequence shown here is derived from an EMBL/GenBank/DDBJ whole genome shotgun (WGS) entry which is preliminary data.</text>
</comment>
<feature type="region of interest" description="Disordered" evidence="4">
    <location>
        <begin position="195"/>
        <end position="258"/>
    </location>
</feature>
<dbReference type="InterPro" id="IPR005399">
    <property type="entry name" value="K_chnl_volt-dep_bsu_KCNAB-rel"/>
</dbReference>
<protein>
    <recommendedName>
        <fullName evidence="5">FAS1 domain-containing protein</fullName>
    </recommendedName>
</protein>
<evidence type="ECO:0000256" key="2">
    <source>
        <dbReference type="ARBA" id="ARBA00022857"/>
    </source>
</evidence>
<keyword evidence="3" id="KW-0560">Oxidoreductase</keyword>
<dbReference type="InterPro" id="IPR000782">
    <property type="entry name" value="FAS1_domain"/>
</dbReference>
<feature type="compositionally biased region" description="Low complexity" evidence="4">
    <location>
        <begin position="1"/>
        <end position="18"/>
    </location>
</feature>
<evidence type="ECO:0000313" key="6">
    <source>
        <dbReference type="EMBL" id="GJJ13131.1"/>
    </source>
</evidence>
<dbReference type="InterPro" id="IPR036812">
    <property type="entry name" value="NAD(P)_OxRdtase_dom_sf"/>
</dbReference>
<evidence type="ECO:0000313" key="7">
    <source>
        <dbReference type="Proteomes" id="UP001050691"/>
    </source>
</evidence>
<feature type="compositionally biased region" description="Low complexity" evidence="4">
    <location>
        <begin position="239"/>
        <end position="250"/>
    </location>
</feature>
<organism evidence="6 7">
    <name type="scientific">Clathrus columnatus</name>
    <dbReference type="NCBI Taxonomy" id="1419009"/>
    <lineage>
        <taxon>Eukaryota</taxon>
        <taxon>Fungi</taxon>
        <taxon>Dikarya</taxon>
        <taxon>Basidiomycota</taxon>
        <taxon>Agaricomycotina</taxon>
        <taxon>Agaricomycetes</taxon>
        <taxon>Phallomycetidae</taxon>
        <taxon>Phallales</taxon>
        <taxon>Clathraceae</taxon>
        <taxon>Clathrus</taxon>
    </lineage>
</organism>
<gene>
    <name evidence="6" type="ORF">Clacol_007381</name>
</gene>
<dbReference type="SUPFAM" id="SSF82153">
    <property type="entry name" value="FAS1 domain"/>
    <property type="match status" value="1"/>
</dbReference>
<dbReference type="Gene3D" id="3.20.20.100">
    <property type="entry name" value="NADP-dependent oxidoreductase domain"/>
    <property type="match status" value="1"/>
</dbReference>